<dbReference type="InterPro" id="IPR011250">
    <property type="entry name" value="OMP/PagP_B-barrel"/>
</dbReference>
<dbReference type="InterPro" id="IPR027385">
    <property type="entry name" value="Beta-barrel_OMP"/>
</dbReference>
<reference evidence="4 5" key="2">
    <citation type="submission" date="2019-09" db="EMBL/GenBank/DDBJ databases">
        <authorList>
            <person name="Jin C."/>
        </authorList>
    </citation>
    <scope>NUCLEOTIDE SEQUENCE [LARGE SCALE GENOMIC DNA]</scope>
    <source>
        <strain evidence="4 5">BN140078</strain>
    </source>
</reference>
<evidence type="ECO:0000256" key="2">
    <source>
        <dbReference type="SAM" id="SignalP"/>
    </source>
</evidence>
<keyword evidence="1 2" id="KW-0732">Signal</keyword>
<evidence type="ECO:0000259" key="3">
    <source>
        <dbReference type="Pfam" id="PF13505"/>
    </source>
</evidence>
<evidence type="ECO:0000313" key="5">
    <source>
        <dbReference type="Proteomes" id="UP000324611"/>
    </source>
</evidence>
<sequence>MKRFLLFALLCLPLVTSAQGLKYSHAYLGALLQNGRPGGSLVLSYGFNKYLGVGAGIDMLSYRRNGYSDATSFIPYYLDVRVKYPFKWIAPYVAAQFGKQAYDYKLADLTDVSTTVSEQGKLFYGLGLGISSVAPKGRIGVFLSLIYRRYKFKYTPKNFNYNGLQFEDRTAAPVVLTGGIVF</sequence>
<dbReference type="SUPFAM" id="SSF56925">
    <property type="entry name" value="OMPA-like"/>
    <property type="match status" value="1"/>
</dbReference>
<gene>
    <name evidence="4" type="ORF">F0L74_01710</name>
</gene>
<dbReference type="Pfam" id="PF13505">
    <property type="entry name" value="OMP_b-brl"/>
    <property type="match status" value="1"/>
</dbReference>
<organism evidence="4 5">
    <name type="scientific">Chitinophaga agrisoli</name>
    <dbReference type="NCBI Taxonomy" id="2607653"/>
    <lineage>
        <taxon>Bacteria</taxon>
        <taxon>Pseudomonadati</taxon>
        <taxon>Bacteroidota</taxon>
        <taxon>Chitinophagia</taxon>
        <taxon>Chitinophagales</taxon>
        <taxon>Chitinophagaceae</taxon>
        <taxon>Chitinophaga</taxon>
    </lineage>
</organism>
<comment type="caution">
    <text evidence="4">The sequence shown here is derived from an EMBL/GenBank/DDBJ whole genome shotgun (WGS) entry which is preliminary data.</text>
</comment>
<feature type="domain" description="Outer membrane protein beta-barrel" evidence="3">
    <location>
        <begin position="35"/>
        <end position="166"/>
    </location>
</feature>
<reference evidence="4 5" key="1">
    <citation type="submission" date="2019-09" db="EMBL/GenBank/DDBJ databases">
        <title>Chitinophaga ginsengihumi sp. nov., isolated from soil of ginseng rhizosphere.</title>
        <authorList>
            <person name="Lee J."/>
        </authorList>
    </citation>
    <scope>NUCLEOTIDE SEQUENCE [LARGE SCALE GENOMIC DNA]</scope>
    <source>
        <strain evidence="4 5">BN140078</strain>
    </source>
</reference>
<feature type="chain" id="PRO_5023026231" description="Outer membrane protein beta-barrel domain-containing protein" evidence="2">
    <location>
        <begin position="19"/>
        <end position="182"/>
    </location>
</feature>
<feature type="signal peptide" evidence="2">
    <location>
        <begin position="1"/>
        <end position="18"/>
    </location>
</feature>
<protein>
    <recommendedName>
        <fullName evidence="3">Outer membrane protein beta-barrel domain-containing protein</fullName>
    </recommendedName>
</protein>
<dbReference type="EMBL" id="VUOC01000001">
    <property type="protein sequence ID" value="KAA2244715.1"/>
    <property type="molecule type" value="Genomic_DNA"/>
</dbReference>
<dbReference type="RefSeq" id="WP_149836112.1">
    <property type="nucleotide sequence ID" value="NZ_VUOC01000001.1"/>
</dbReference>
<dbReference type="AlphaFoldDB" id="A0A5B2W067"/>
<evidence type="ECO:0000313" key="4">
    <source>
        <dbReference type="EMBL" id="KAA2244715.1"/>
    </source>
</evidence>
<keyword evidence="5" id="KW-1185">Reference proteome</keyword>
<proteinExistence type="predicted"/>
<evidence type="ECO:0000256" key="1">
    <source>
        <dbReference type="ARBA" id="ARBA00022729"/>
    </source>
</evidence>
<name>A0A5B2W067_9BACT</name>
<dbReference type="Proteomes" id="UP000324611">
    <property type="component" value="Unassembled WGS sequence"/>
</dbReference>
<accession>A0A5B2W067</accession>